<evidence type="ECO:0000256" key="5">
    <source>
        <dbReference type="ARBA" id="ARBA00023136"/>
    </source>
</evidence>
<organism evidence="8 9">
    <name type="scientific">Tenuibacillus multivorans</name>
    <dbReference type="NCBI Taxonomy" id="237069"/>
    <lineage>
        <taxon>Bacteria</taxon>
        <taxon>Bacillati</taxon>
        <taxon>Bacillota</taxon>
        <taxon>Bacilli</taxon>
        <taxon>Bacillales</taxon>
        <taxon>Bacillaceae</taxon>
        <taxon>Tenuibacillus</taxon>
    </lineage>
</organism>
<evidence type="ECO:0000256" key="3">
    <source>
        <dbReference type="ARBA" id="ARBA00022692"/>
    </source>
</evidence>
<evidence type="ECO:0000256" key="1">
    <source>
        <dbReference type="ARBA" id="ARBA00004651"/>
    </source>
</evidence>
<dbReference type="Proteomes" id="UP000199334">
    <property type="component" value="Unassembled WGS sequence"/>
</dbReference>
<keyword evidence="4 6" id="KW-1133">Transmembrane helix</keyword>
<feature type="transmembrane region" description="Helical" evidence="6">
    <location>
        <begin position="7"/>
        <end position="27"/>
    </location>
</feature>
<name>A0A1H0FZ14_9BACI</name>
<keyword evidence="9" id="KW-1185">Reference proteome</keyword>
<dbReference type="GO" id="GO:0005886">
    <property type="term" value="C:plasma membrane"/>
    <property type="evidence" value="ECO:0007669"/>
    <property type="project" value="UniProtKB-SubCell"/>
</dbReference>
<evidence type="ECO:0000256" key="6">
    <source>
        <dbReference type="SAM" id="Phobius"/>
    </source>
</evidence>
<dbReference type="InterPro" id="IPR027379">
    <property type="entry name" value="CLS_N"/>
</dbReference>
<gene>
    <name evidence="8" type="ORF">SAMN05216498_0404</name>
</gene>
<protein>
    <submittedName>
        <fullName evidence="8">Phospholipase_D-nuclease N-terminal</fullName>
    </submittedName>
</protein>
<feature type="domain" description="Cardiolipin synthase N-terminal" evidence="7">
    <location>
        <begin position="20"/>
        <end position="62"/>
    </location>
</feature>
<reference evidence="8 9" key="1">
    <citation type="submission" date="2016-10" db="EMBL/GenBank/DDBJ databases">
        <authorList>
            <person name="de Groot N.N."/>
        </authorList>
    </citation>
    <scope>NUCLEOTIDE SEQUENCE [LARGE SCALE GENOMIC DNA]</scope>
    <source>
        <strain evidence="8 9">CGMCC 1.3442</strain>
    </source>
</reference>
<dbReference type="EMBL" id="FNIG01000014">
    <property type="protein sequence ID" value="SDN99822.1"/>
    <property type="molecule type" value="Genomic_DNA"/>
</dbReference>
<proteinExistence type="predicted"/>
<dbReference type="AlphaFoldDB" id="A0A1H0FZ14"/>
<keyword evidence="5 6" id="KW-0472">Membrane</keyword>
<keyword evidence="3 6" id="KW-0812">Transmembrane</keyword>
<evidence type="ECO:0000313" key="8">
    <source>
        <dbReference type="EMBL" id="SDN99822.1"/>
    </source>
</evidence>
<dbReference type="Pfam" id="PF13396">
    <property type="entry name" value="PLDc_N"/>
    <property type="match status" value="1"/>
</dbReference>
<accession>A0A1H0FZ14</accession>
<dbReference type="STRING" id="237069.SAMN05216498_0404"/>
<evidence type="ECO:0000256" key="4">
    <source>
        <dbReference type="ARBA" id="ARBA00022989"/>
    </source>
</evidence>
<evidence type="ECO:0000313" key="9">
    <source>
        <dbReference type="Proteomes" id="UP000199334"/>
    </source>
</evidence>
<keyword evidence="2" id="KW-1003">Cell membrane</keyword>
<sequence length="64" mass="7359">MLINQDLILLLLPVLILQLILLVIAIIDLIRIEKANGPKWVWALVIIFINIIGPIVYFIFGRRP</sequence>
<feature type="transmembrane region" description="Helical" evidence="6">
    <location>
        <begin position="39"/>
        <end position="60"/>
    </location>
</feature>
<evidence type="ECO:0000259" key="7">
    <source>
        <dbReference type="Pfam" id="PF13396"/>
    </source>
</evidence>
<evidence type="ECO:0000256" key="2">
    <source>
        <dbReference type="ARBA" id="ARBA00022475"/>
    </source>
</evidence>
<comment type="subcellular location">
    <subcellularLocation>
        <location evidence="1">Cell membrane</location>
        <topology evidence="1">Multi-pass membrane protein</topology>
    </subcellularLocation>
</comment>